<proteinExistence type="predicted"/>
<evidence type="ECO:0000259" key="1">
    <source>
        <dbReference type="PROSITE" id="PS51112"/>
    </source>
</evidence>
<dbReference type="InterPro" id="IPR023473">
    <property type="entry name" value="AMMECR1"/>
</dbReference>
<organism evidence="2 3">
    <name type="scientific">Anaerosolibacter carboniphilus</name>
    <dbReference type="NCBI Taxonomy" id="1417629"/>
    <lineage>
        <taxon>Bacteria</taxon>
        <taxon>Bacillati</taxon>
        <taxon>Bacillota</taxon>
        <taxon>Clostridia</taxon>
        <taxon>Peptostreptococcales</taxon>
        <taxon>Thermotaleaceae</taxon>
        <taxon>Anaerosolibacter</taxon>
    </lineage>
</organism>
<dbReference type="PANTHER" id="PTHR13016">
    <property type="entry name" value="AMMECR1 HOMOLOG"/>
    <property type="match status" value="1"/>
</dbReference>
<dbReference type="PROSITE" id="PS51112">
    <property type="entry name" value="AMMECR1"/>
    <property type="match status" value="1"/>
</dbReference>
<dbReference type="PANTHER" id="PTHR13016:SF0">
    <property type="entry name" value="AMME SYNDROME CANDIDATE GENE 1 PROTEIN"/>
    <property type="match status" value="1"/>
</dbReference>
<feature type="domain" description="AMMECR1" evidence="1">
    <location>
        <begin position="299"/>
        <end position="469"/>
    </location>
</feature>
<dbReference type="SUPFAM" id="SSF143447">
    <property type="entry name" value="AMMECR1-like"/>
    <property type="match status" value="1"/>
</dbReference>
<dbReference type="CDD" id="cd07951">
    <property type="entry name" value="ED_3B_N_AMMECR1"/>
    <property type="match status" value="1"/>
</dbReference>
<dbReference type="SUPFAM" id="SSF53213">
    <property type="entry name" value="LigB-like"/>
    <property type="match status" value="1"/>
</dbReference>
<dbReference type="InterPro" id="IPR004183">
    <property type="entry name" value="Xdiol_dOase_suB"/>
</dbReference>
<dbReference type="EMBL" id="JACHEN010000018">
    <property type="protein sequence ID" value="MBB6216863.1"/>
    <property type="molecule type" value="Genomic_DNA"/>
</dbReference>
<dbReference type="RefSeq" id="WP_184311385.1">
    <property type="nucleotide sequence ID" value="NZ_JACHEN010000018.1"/>
</dbReference>
<dbReference type="InterPro" id="IPR027485">
    <property type="entry name" value="AMMECR1_N"/>
</dbReference>
<protein>
    <submittedName>
        <fullName evidence="2">AmmeMemoRadiSam system protein A/AmmeMemoRadiSam system protein B</fullName>
    </submittedName>
</protein>
<dbReference type="AlphaFoldDB" id="A0A841KU12"/>
<reference evidence="2 3" key="1">
    <citation type="submission" date="2020-08" db="EMBL/GenBank/DDBJ databases">
        <title>Genomic Encyclopedia of Type Strains, Phase IV (KMG-IV): sequencing the most valuable type-strain genomes for metagenomic binning, comparative biology and taxonomic classification.</title>
        <authorList>
            <person name="Goeker M."/>
        </authorList>
    </citation>
    <scope>NUCLEOTIDE SEQUENCE [LARGE SCALE GENOMIC DNA]</scope>
    <source>
        <strain evidence="2 3">DSM 103526</strain>
    </source>
</reference>
<dbReference type="Gene3D" id="3.30.700.20">
    <property type="entry name" value="Hypothetical protein ph0010, domain 1"/>
    <property type="match status" value="1"/>
</dbReference>
<name>A0A841KU12_9FIRM</name>
<dbReference type="GO" id="GO:0016702">
    <property type="term" value="F:oxidoreductase activity, acting on single donors with incorporation of molecular oxygen, incorporation of two atoms of oxygen"/>
    <property type="evidence" value="ECO:0007669"/>
    <property type="project" value="UniProtKB-ARBA"/>
</dbReference>
<evidence type="ECO:0000313" key="3">
    <source>
        <dbReference type="Proteomes" id="UP000579281"/>
    </source>
</evidence>
<dbReference type="Pfam" id="PF01871">
    <property type="entry name" value="AMMECR1"/>
    <property type="match status" value="1"/>
</dbReference>
<evidence type="ECO:0000313" key="2">
    <source>
        <dbReference type="EMBL" id="MBB6216863.1"/>
    </source>
</evidence>
<dbReference type="InterPro" id="IPR036071">
    <property type="entry name" value="AMMECR1_dom_sf"/>
</dbReference>
<dbReference type="Gene3D" id="3.40.830.10">
    <property type="entry name" value="LigB-like"/>
    <property type="match status" value="1"/>
</dbReference>
<accession>A0A841KU12</accession>
<sequence length="469" mass="52965">MGRIQAAYLVPHPPIILKEVGKGEEKKIQKTIDGMKEVAQEIKEKKPGTIIIITPHGPLFRDAVAISVTPEMEGDMGKFGAKTVRFIKENHLELTNKILQFAKARDIFCAQINKDFAWEYNISSDLDHGVMVPLYFIDQEYIHYKLVHITYGLLPREDLYKFGKAIQEAVEGIEEDVIVIASGDLSHKLSVEAPAGYHPSGKLFDTEILKLLEVGAVEEILSMESCFTEEAGECALRSIDIMLGTCDGFNITPKVLSYEGPFGVGYGVVRITIGDINRDRQYMEQLYHNRDKKIRQTRKHEDPHVKLARSALEYYVEHQRVMNLPQDLPQEMLQEKAGVFVSLKKHGELRGCIGTIEPTTGHIADEIIRNAIQAGANDPRFYPVEEEELKEIIYSVDVLKAPERINTLDELDVKKYGVIVSSGRKSGLLLPNLENVDTVEEQVRIALQKAGIQANEGYNLQRFEVERHK</sequence>
<dbReference type="GO" id="GO:0008198">
    <property type="term" value="F:ferrous iron binding"/>
    <property type="evidence" value="ECO:0007669"/>
    <property type="project" value="InterPro"/>
</dbReference>
<dbReference type="Proteomes" id="UP000579281">
    <property type="component" value="Unassembled WGS sequence"/>
</dbReference>
<dbReference type="InterPro" id="IPR027623">
    <property type="entry name" value="AmmeMemoSam_A"/>
</dbReference>
<dbReference type="NCBIfam" id="TIGR04336">
    <property type="entry name" value="AmmeMemoSam_B"/>
    <property type="match status" value="1"/>
</dbReference>
<dbReference type="InterPro" id="IPR002733">
    <property type="entry name" value="AMMECR1_domain"/>
</dbReference>
<dbReference type="NCBIfam" id="TIGR00296">
    <property type="entry name" value="TIGR00296 family protein"/>
    <property type="match status" value="1"/>
</dbReference>
<dbReference type="Pfam" id="PF02900">
    <property type="entry name" value="LigB"/>
    <property type="match status" value="1"/>
</dbReference>
<comment type="caution">
    <text evidence="2">The sequence shown here is derived from an EMBL/GenBank/DDBJ whole genome shotgun (WGS) entry which is preliminary data.</text>
</comment>
<keyword evidence="3" id="KW-1185">Reference proteome</keyword>
<dbReference type="NCBIfam" id="TIGR04335">
    <property type="entry name" value="AmmeMemoSam_A"/>
    <property type="match status" value="1"/>
</dbReference>
<gene>
    <name evidence="2" type="ORF">HNQ80_002968</name>
</gene>